<comment type="caution">
    <text evidence="1">The sequence shown here is derived from an EMBL/GenBank/DDBJ whole genome shotgun (WGS) entry which is preliminary data.</text>
</comment>
<dbReference type="AlphaFoldDB" id="A0A7V9W507"/>
<accession>A0A7V9W507</accession>
<dbReference type="Pfam" id="PF13444">
    <property type="entry name" value="Acetyltransf_5"/>
    <property type="match status" value="1"/>
</dbReference>
<keyword evidence="1" id="KW-0012">Acyltransferase</keyword>
<dbReference type="Proteomes" id="UP000518091">
    <property type="component" value="Unassembled WGS sequence"/>
</dbReference>
<dbReference type="Gene3D" id="3.40.630.30">
    <property type="match status" value="1"/>
</dbReference>
<reference evidence="2 4" key="1">
    <citation type="submission" date="2020-05" db="EMBL/GenBank/DDBJ databases">
        <title>Comparative genomic analysis of denitrifying bacteria from Halomonas genus.</title>
        <authorList>
            <person name="Wang L."/>
            <person name="Shao Z."/>
        </authorList>
    </citation>
    <scope>NUCLEOTIDE SEQUENCE [LARGE SCALE GENOMIC DNA]</scope>
    <source>
        <strain evidence="2 4">DSM 17331</strain>
    </source>
</reference>
<keyword evidence="4" id="KW-1185">Reference proteome</keyword>
<evidence type="ECO:0000313" key="2">
    <source>
        <dbReference type="EMBL" id="MCG6662409.1"/>
    </source>
</evidence>
<organism evidence="1 3">
    <name type="scientific">Billgrantia kenyensis</name>
    <dbReference type="NCBI Taxonomy" id="321266"/>
    <lineage>
        <taxon>Bacteria</taxon>
        <taxon>Pseudomonadati</taxon>
        <taxon>Pseudomonadota</taxon>
        <taxon>Gammaproteobacteria</taxon>
        <taxon>Oceanospirillales</taxon>
        <taxon>Halomonadaceae</taxon>
        <taxon>Billgrantia</taxon>
    </lineage>
</organism>
<evidence type="ECO:0000313" key="1">
    <source>
        <dbReference type="EMBL" id="MBA2781188.1"/>
    </source>
</evidence>
<dbReference type="EMBL" id="JABFUB010000010">
    <property type="protein sequence ID" value="MCG6662409.1"/>
    <property type="molecule type" value="Genomic_DNA"/>
</dbReference>
<evidence type="ECO:0000313" key="4">
    <source>
        <dbReference type="Proteomes" id="UP000814353"/>
    </source>
</evidence>
<keyword evidence="1" id="KW-0808">Transferase</keyword>
<gene>
    <name evidence="1" type="ORF">H1D44_20140</name>
    <name evidence="2" type="ORF">HOP48_12730</name>
</gene>
<dbReference type="RefSeq" id="WP_181517057.1">
    <property type="nucleotide sequence ID" value="NZ_JABFUB010000010.1"/>
</dbReference>
<dbReference type="EMBL" id="JACEFT010000054">
    <property type="protein sequence ID" value="MBA2781188.1"/>
    <property type="molecule type" value="Genomic_DNA"/>
</dbReference>
<sequence>METRRRESYSAAADAPLEVRVRDFLEQYRFIIAKSQASRYRAYALRHMVFREELKYSLGENADLPFEKDFHDRYAILCLLNHVESNSDAGCLRVVLAGVGTAEEQRLPLEESCAHGLTDPQWHPDRFERATLCEVSRLAVHPGFRRTRNCALGLHDKDLQPLAEDKLPTPSPLVTLSLFLAATAIVGLADRRHVFAMMEPRFARLLKISGLQFRQVGDVIDYCGPRAAYYIDQNQAERDLQPTLLPLYEHIKSSLATQMESALPTS</sequence>
<proteinExistence type="predicted"/>
<reference evidence="1 3" key="2">
    <citation type="submission" date="2020-07" db="EMBL/GenBank/DDBJ databases">
        <title>Identification of Halomonas strains.</title>
        <authorList>
            <person name="Xiao Z."/>
            <person name="Shen J."/>
        </authorList>
    </citation>
    <scope>NUCLEOTIDE SEQUENCE [LARGE SCALE GENOMIC DNA]</scope>
    <source>
        <strain evidence="1 3">DSM 17331</strain>
    </source>
</reference>
<protein>
    <submittedName>
        <fullName evidence="1">PEP-CTERM/exosortase system-associated acyltransferase</fullName>
    </submittedName>
</protein>
<dbReference type="GO" id="GO:0016746">
    <property type="term" value="F:acyltransferase activity"/>
    <property type="evidence" value="ECO:0007669"/>
    <property type="project" value="UniProtKB-KW"/>
</dbReference>
<dbReference type="NCBIfam" id="TIGR03694">
    <property type="entry name" value="exosort_acyl"/>
    <property type="match status" value="1"/>
</dbReference>
<name>A0A7V9W507_9GAMM</name>
<dbReference type="InterPro" id="IPR016181">
    <property type="entry name" value="Acyl_CoA_acyltransferase"/>
</dbReference>
<dbReference type="Proteomes" id="UP000814353">
    <property type="component" value="Unassembled WGS sequence"/>
</dbReference>
<dbReference type="InterPro" id="IPR022484">
    <property type="entry name" value="PEP-CTERM/exosrtase_acylTfrase"/>
</dbReference>
<evidence type="ECO:0000313" key="3">
    <source>
        <dbReference type="Proteomes" id="UP000518091"/>
    </source>
</evidence>
<dbReference type="SUPFAM" id="SSF55729">
    <property type="entry name" value="Acyl-CoA N-acyltransferases (Nat)"/>
    <property type="match status" value="1"/>
</dbReference>